<evidence type="ECO:0000313" key="3">
    <source>
        <dbReference type="Proteomes" id="UP000664073"/>
    </source>
</evidence>
<dbReference type="Gene3D" id="3.40.50.2000">
    <property type="entry name" value="Glycogen Phosphorylase B"/>
    <property type="match status" value="2"/>
</dbReference>
<feature type="domain" description="Glycosyltransferase subfamily 4-like N-terminal" evidence="1">
    <location>
        <begin position="15"/>
        <end position="183"/>
    </location>
</feature>
<gene>
    <name evidence="2" type="ORF">J2D77_11550</name>
</gene>
<dbReference type="InterPro" id="IPR028098">
    <property type="entry name" value="Glyco_trans_4-like_N"/>
</dbReference>
<name>A0A939HNV9_9PROT</name>
<comment type="caution">
    <text evidence="2">The sequence shown here is derived from an EMBL/GenBank/DDBJ whole genome shotgun (WGS) entry which is preliminary data.</text>
</comment>
<dbReference type="Pfam" id="PF13692">
    <property type="entry name" value="Glyco_trans_1_4"/>
    <property type="match status" value="1"/>
</dbReference>
<dbReference type="Pfam" id="PF13439">
    <property type="entry name" value="Glyco_transf_4"/>
    <property type="match status" value="1"/>
</dbReference>
<reference evidence="2" key="1">
    <citation type="submission" date="2021-03" db="EMBL/GenBank/DDBJ databases">
        <title>The complete genome sequence of Acetobacter sp. TBRC 12339.</title>
        <authorList>
            <person name="Charoenyingcharoen P."/>
            <person name="Yukphan P."/>
        </authorList>
    </citation>
    <scope>NUCLEOTIDE SEQUENCE</scope>
    <source>
        <strain evidence="2">TBRC 12339</strain>
    </source>
</reference>
<evidence type="ECO:0000313" key="2">
    <source>
        <dbReference type="EMBL" id="MBO1325791.1"/>
    </source>
</evidence>
<proteinExistence type="predicted"/>
<dbReference type="InterPro" id="IPR050194">
    <property type="entry name" value="Glycosyltransferase_grp1"/>
</dbReference>
<sequence>MKIADISEFYSPTGGGVRTYVDEKFHAAARHGHTIVLIAPGPEDRVEHRDGGKLVWVKSPVLPMDSNYRMFWKAAPIWQVLDAERPDIVEGSSPWRGGWLAATWPGAAPRVLFMHADPVAVYPQTLLGNILPAATIDRLFGWFWAYLRHLNRHFDGCVVAGRWLAERFSRHGLERISVVPFGVGVNAFDPSWRDESLRATMLEACGLDRHASLLVTVGRHHPEKRLGLLMRAVGRAQKSRRIGLYVIGDGLMHRQVQAQAARMEHVHVAGHVGDRQVLARMMASADALLHGSTAETFGFVVAEALCAGTPLIVPRAGGAGDLAADAYAETYEPGNASAAAAAIIRLLARERGPMSDAARAAGVGLGDMDQHFTRLFTHYEQIVRNAGPLSRAGPGPV</sequence>
<dbReference type="Proteomes" id="UP000664073">
    <property type="component" value="Unassembled WGS sequence"/>
</dbReference>
<dbReference type="AlphaFoldDB" id="A0A939HNV9"/>
<organism evidence="2 3">
    <name type="scientific">Acetobacter garciniae</name>
    <dbReference type="NCBI Taxonomy" id="2817435"/>
    <lineage>
        <taxon>Bacteria</taxon>
        <taxon>Pseudomonadati</taxon>
        <taxon>Pseudomonadota</taxon>
        <taxon>Alphaproteobacteria</taxon>
        <taxon>Acetobacterales</taxon>
        <taxon>Acetobacteraceae</taxon>
        <taxon>Acetobacter</taxon>
    </lineage>
</organism>
<dbReference type="GO" id="GO:0016757">
    <property type="term" value="F:glycosyltransferase activity"/>
    <property type="evidence" value="ECO:0007669"/>
    <property type="project" value="TreeGrafter"/>
</dbReference>
<dbReference type="SUPFAM" id="SSF53756">
    <property type="entry name" value="UDP-Glycosyltransferase/glycogen phosphorylase"/>
    <property type="match status" value="1"/>
</dbReference>
<keyword evidence="3" id="KW-1185">Reference proteome</keyword>
<accession>A0A939HNV9</accession>
<dbReference type="PANTHER" id="PTHR45947:SF3">
    <property type="entry name" value="SULFOQUINOVOSYL TRANSFERASE SQD2"/>
    <property type="match status" value="1"/>
</dbReference>
<evidence type="ECO:0000259" key="1">
    <source>
        <dbReference type="Pfam" id="PF13439"/>
    </source>
</evidence>
<protein>
    <submittedName>
        <fullName evidence="2">Glycosyltransferase</fullName>
    </submittedName>
</protein>
<dbReference type="RefSeq" id="WP_207846434.1">
    <property type="nucleotide sequence ID" value="NZ_JAFVMH010000005.1"/>
</dbReference>
<dbReference type="EMBL" id="JAFVMH010000005">
    <property type="protein sequence ID" value="MBO1325791.1"/>
    <property type="molecule type" value="Genomic_DNA"/>
</dbReference>
<dbReference type="PANTHER" id="PTHR45947">
    <property type="entry name" value="SULFOQUINOVOSYL TRANSFERASE SQD2"/>
    <property type="match status" value="1"/>
</dbReference>